<dbReference type="PROSITE" id="PS51374">
    <property type="entry name" value="NDPK_LIKE"/>
    <property type="match status" value="2"/>
</dbReference>
<proteinExistence type="inferred from homology"/>
<keyword evidence="4" id="KW-0418">Kinase</keyword>
<dbReference type="EMBL" id="OA883931">
    <property type="protein sequence ID" value="CAD7280015.1"/>
    <property type="molecule type" value="Genomic_DNA"/>
</dbReference>
<evidence type="ECO:0000256" key="1">
    <source>
        <dbReference type="ARBA" id="ARBA00008142"/>
    </source>
</evidence>
<keyword evidence="2" id="KW-0808">Transferase</keyword>
<dbReference type="GO" id="GO:0006183">
    <property type="term" value="P:GTP biosynthetic process"/>
    <property type="evidence" value="ECO:0007669"/>
    <property type="project" value="InterPro"/>
</dbReference>
<keyword evidence="8" id="KW-0472">Membrane</keyword>
<dbReference type="PANTHER" id="PTHR46161">
    <property type="entry name" value="NUCLEOSIDE DIPHOSPHATE KINASE"/>
    <property type="match status" value="1"/>
</dbReference>
<evidence type="ECO:0000256" key="3">
    <source>
        <dbReference type="ARBA" id="ARBA00022741"/>
    </source>
</evidence>
<dbReference type="PANTHER" id="PTHR46161:SF3">
    <property type="entry name" value="NUCLEOSIDE DIPHOSPHATE KINASE DDB_G0292928-RELATED"/>
    <property type="match status" value="1"/>
</dbReference>
<dbReference type="PRINTS" id="PR01243">
    <property type="entry name" value="NUCDPKINASE"/>
</dbReference>
<dbReference type="Proteomes" id="UP000678499">
    <property type="component" value="Unassembled WGS sequence"/>
</dbReference>
<comment type="caution">
    <text evidence="6">Lacks conserved residue(s) required for the propagation of feature annotation.</text>
</comment>
<evidence type="ECO:0000256" key="2">
    <source>
        <dbReference type="ARBA" id="ARBA00022679"/>
    </source>
</evidence>
<organism evidence="10">
    <name type="scientific">Notodromas monacha</name>
    <dbReference type="NCBI Taxonomy" id="399045"/>
    <lineage>
        <taxon>Eukaryota</taxon>
        <taxon>Metazoa</taxon>
        <taxon>Ecdysozoa</taxon>
        <taxon>Arthropoda</taxon>
        <taxon>Crustacea</taxon>
        <taxon>Oligostraca</taxon>
        <taxon>Ostracoda</taxon>
        <taxon>Podocopa</taxon>
        <taxon>Podocopida</taxon>
        <taxon>Cypridocopina</taxon>
        <taxon>Cypridoidea</taxon>
        <taxon>Cyprididae</taxon>
        <taxon>Notodromas</taxon>
    </lineage>
</organism>
<evidence type="ECO:0000256" key="5">
    <source>
        <dbReference type="ARBA" id="ARBA00022840"/>
    </source>
</evidence>
<dbReference type="InterPro" id="IPR001564">
    <property type="entry name" value="Nucleoside_diP_kinase"/>
</dbReference>
<evidence type="ECO:0000256" key="4">
    <source>
        <dbReference type="ARBA" id="ARBA00022777"/>
    </source>
</evidence>
<reference evidence="10" key="1">
    <citation type="submission" date="2020-11" db="EMBL/GenBank/DDBJ databases">
        <authorList>
            <person name="Tran Van P."/>
        </authorList>
    </citation>
    <scope>NUCLEOTIDE SEQUENCE</scope>
</reference>
<dbReference type="GO" id="GO:0004550">
    <property type="term" value="F:nucleoside diphosphate kinase activity"/>
    <property type="evidence" value="ECO:0007669"/>
    <property type="project" value="InterPro"/>
</dbReference>
<dbReference type="GO" id="GO:0006228">
    <property type="term" value="P:UTP biosynthetic process"/>
    <property type="evidence" value="ECO:0007669"/>
    <property type="project" value="InterPro"/>
</dbReference>
<evidence type="ECO:0000259" key="9">
    <source>
        <dbReference type="SMART" id="SM00562"/>
    </source>
</evidence>
<sequence>MEAYSSLSILGSKTFCTAVIAVFAGYVMYTSNVDDEREKLCFSGSWHDRSTGVTKIYHVTYFSTDNSVQLFDPQLQRIILRRIQCPEMKMFEFSYEQAIKFYAEHEGKSFFEGWCELRGCFNRFDAMHGFLSSADLIGYVTEGPVVGMELSGQNAVKKWRELIGPTDPSKGRVGGEAVTLRGRFGTTLTRNALHGSDSATSAKREIELIFGSYDRPRVHGKQDVSCLVIMPHAVRAGLVGEIVDSIQQSGFTPQGIILKELSEPEASEFLEVYDTVLKEYSALVKEFSSGPSIVLAVSGNDDVVKSLRKVCGPQDISLAKRARPETLRAKYALDQVRQAVHCSDLEEFGRLECAFFFED</sequence>
<dbReference type="EMBL" id="CAJPEX010001894">
    <property type="protein sequence ID" value="CAG0920167.1"/>
    <property type="molecule type" value="Genomic_DNA"/>
</dbReference>
<gene>
    <name evidence="10" type="ORF">NMOB1V02_LOCUS7679</name>
</gene>
<comment type="similarity">
    <text evidence="1 6 7">Belongs to the NDK family.</text>
</comment>
<feature type="domain" description="Nucleoside diphosphate kinase-like" evidence="9">
    <location>
        <begin position="222"/>
        <end position="359"/>
    </location>
</feature>
<dbReference type="InterPro" id="IPR036850">
    <property type="entry name" value="NDK-like_dom_sf"/>
</dbReference>
<feature type="transmembrane region" description="Helical" evidence="8">
    <location>
        <begin position="7"/>
        <end position="29"/>
    </location>
</feature>
<accession>A0A7R9BTP5</accession>
<dbReference type="Pfam" id="PF00334">
    <property type="entry name" value="NDK"/>
    <property type="match status" value="2"/>
</dbReference>
<dbReference type="SMART" id="SM00562">
    <property type="entry name" value="NDK"/>
    <property type="match status" value="2"/>
</dbReference>
<keyword evidence="3" id="KW-0547">Nucleotide-binding</keyword>
<dbReference type="InterPro" id="IPR034907">
    <property type="entry name" value="NDK-like_dom"/>
</dbReference>
<dbReference type="GO" id="GO:0005524">
    <property type="term" value="F:ATP binding"/>
    <property type="evidence" value="ECO:0007669"/>
    <property type="project" value="UniProtKB-KW"/>
</dbReference>
<protein>
    <recommendedName>
        <fullName evidence="9">Nucleoside diphosphate kinase-like domain-containing protein</fullName>
    </recommendedName>
</protein>
<dbReference type="AlphaFoldDB" id="A0A7R9BTP5"/>
<evidence type="ECO:0000313" key="11">
    <source>
        <dbReference type="Proteomes" id="UP000678499"/>
    </source>
</evidence>
<feature type="domain" description="Nucleoside diphosphate kinase-like" evidence="9">
    <location>
        <begin position="66"/>
        <end position="217"/>
    </location>
</feature>
<evidence type="ECO:0000256" key="6">
    <source>
        <dbReference type="PROSITE-ProRule" id="PRU00706"/>
    </source>
</evidence>
<keyword evidence="8" id="KW-0812">Transmembrane</keyword>
<keyword evidence="5" id="KW-0067">ATP-binding</keyword>
<keyword evidence="8" id="KW-1133">Transmembrane helix</keyword>
<evidence type="ECO:0000256" key="7">
    <source>
        <dbReference type="RuleBase" id="RU004011"/>
    </source>
</evidence>
<dbReference type="GO" id="GO:0006241">
    <property type="term" value="P:CTP biosynthetic process"/>
    <property type="evidence" value="ECO:0007669"/>
    <property type="project" value="InterPro"/>
</dbReference>
<dbReference type="OrthoDB" id="270127at2759"/>
<dbReference type="Gene3D" id="3.30.70.141">
    <property type="entry name" value="Nucleoside diphosphate kinase-like domain"/>
    <property type="match status" value="2"/>
</dbReference>
<keyword evidence="11" id="KW-1185">Reference proteome</keyword>
<name>A0A7R9BTP5_9CRUS</name>
<evidence type="ECO:0000256" key="8">
    <source>
        <dbReference type="SAM" id="Phobius"/>
    </source>
</evidence>
<evidence type="ECO:0000313" key="10">
    <source>
        <dbReference type="EMBL" id="CAD7280015.1"/>
    </source>
</evidence>
<dbReference type="SUPFAM" id="SSF54919">
    <property type="entry name" value="Nucleoside diphosphate kinase, NDK"/>
    <property type="match status" value="2"/>
</dbReference>